<keyword evidence="4" id="KW-0804">Transcription</keyword>
<dbReference type="GO" id="GO:0003700">
    <property type="term" value="F:DNA-binding transcription factor activity"/>
    <property type="evidence" value="ECO:0007669"/>
    <property type="project" value="InterPro"/>
</dbReference>
<comment type="caution">
    <text evidence="6">The sequence shown here is derived from an EMBL/GenBank/DDBJ whole genome shotgun (WGS) entry which is preliminary data.</text>
</comment>
<dbReference type="Proteomes" id="UP000316225">
    <property type="component" value="Unassembled WGS sequence"/>
</dbReference>
<dbReference type="AlphaFoldDB" id="A0A562NSG6"/>
<keyword evidence="7" id="KW-1185">Reference proteome</keyword>
<proteinExistence type="inferred from homology"/>
<dbReference type="PANTHER" id="PTHR30537:SF3">
    <property type="entry name" value="TRANSCRIPTIONAL REGULATORY PROTEIN"/>
    <property type="match status" value="1"/>
</dbReference>
<dbReference type="OrthoDB" id="7768317at2"/>
<dbReference type="Gene3D" id="3.40.190.10">
    <property type="entry name" value="Periplasmic binding protein-like II"/>
    <property type="match status" value="1"/>
</dbReference>
<evidence type="ECO:0000313" key="7">
    <source>
        <dbReference type="Proteomes" id="UP000316225"/>
    </source>
</evidence>
<reference evidence="6 7" key="1">
    <citation type="journal article" date="2015" name="Stand. Genomic Sci.">
        <title>Genomic Encyclopedia of Bacterial and Archaeal Type Strains, Phase III: the genomes of soil and plant-associated and newly described type strains.</title>
        <authorList>
            <person name="Whitman W.B."/>
            <person name="Woyke T."/>
            <person name="Klenk H.P."/>
            <person name="Zhou Y."/>
            <person name="Lilburn T.G."/>
            <person name="Beck B.J."/>
            <person name="De Vos P."/>
            <person name="Vandamme P."/>
            <person name="Eisen J.A."/>
            <person name="Garrity G."/>
            <person name="Hugenholtz P."/>
            <person name="Kyrpides N.C."/>
        </authorList>
    </citation>
    <scope>NUCLEOTIDE SEQUENCE [LARGE SCALE GENOMIC DNA]</scope>
    <source>
        <strain evidence="6 7">CGMCC 1.5364</strain>
    </source>
</reference>
<dbReference type="InterPro" id="IPR036388">
    <property type="entry name" value="WH-like_DNA-bd_sf"/>
</dbReference>
<dbReference type="PANTHER" id="PTHR30537">
    <property type="entry name" value="HTH-TYPE TRANSCRIPTIONAL REGULATOR"/>
    <property type="match status" value="1"/>
</dbReference>
<evidence type="ECO:0000256" key="3">
    <source>
        <dbReference type="ARBA" id="ARBA00023125"/>
    </source>
</evidence>
<evidence type="ECO:0000256" key="2">
    <source>
        <dbReference type="ARBA" id="ARBA00023015"/>
    </source>
</evidence>
<dbReference type="Pfam" id="PF03466">
    <property type="entry name" value="LysR_substrate"/>
    <property type="match status" value="1"/>
</dbReference>
<dbReference type="SUPFAM" id="SSF53850">
    <property type="entry name" value="Periplasmic binding protein-like II"/>
    <property type="match status" value="1"/>
</dbReference>
<evidence type="ECO:0000259" key="5">
    <source>
        <dbReference type="PROSITE" id="PS50931"/>
    </source>
</evidence>
<dbReference type="InterPro" id="IPR005119">
    <property type="entry name" value="LysR_subst-bd"/>
</dbReference>
<organism evidence="6 7">
    <name type="scientific">Paracoccus sulfuroxidans</name>
    <dbReference type="NCBI Taxonomy" id="384678"/>
    <lineage>
        <taxon>Bacteria</taxon>
        <taxon>Pseudomonadati</taxon>
        <taxon>Pseudomonadota</taxon>
        <taxon>Alphaproteobacteria</taxon>
        <taxon>Rhodobacterales</taxon>
        <taxon>Paracoccaceae</taxon>
        <taxon>Paracoccus</taxon>
    </lineage>
</organism>
<accession>A0A562NSG6</accession>
<dbReference type="Pfam" id="PF00126">
    <property type="entry name" value="HTH_1"/>
    <property type="match status" value="1"/>
</dbReference>
<evidence type="ECO:0000313" key="6">
    <source>
        <dbReference type="EMBL" id="TWI35154.1"/>
    </source>
</evidence>
<dbReference type="GO" id="GO:0043565">
    <property type="term" value="F:sequence-specific DNA binding"/>
    <property type="evidence" value="ECO:0007669"/>
    <property type="project" value="TreeGrafter"/>
</dbReference>
<dbReference type="InterPro" id="IPR058163">
    <property type="entry name" value="LysR-type_TF_proteobact-type"/>
</dbReference>
<comment type="similarity">
    <text evidence="1">Belongs to the LysR transcriptional regulatory family.</text>
</comment>
<keyword evidence="2" id="KW-0805">Transcription regulation</keyword>
<dbReference type="GO" id="GO:0006351">
    <property type="term" value="P:DNA-templated transcription"/>
    <property type="evidence" value="ECO:0007669"/>
    <property type="project" value="TreeGrafter"/>
</dbReference>
<evidence type="ECO:0000256" key="1">
    <source>
        <dbReference type="ARBA" id="ARBA00009437"/>
    </source>
</evidence>
<evidence type="ECO:0000256" key="4">
    <source>
        <dbReference type="ARBA" id="ARBA00023163"/>
    </source>
</evidence>
<name>A0A562NSG6_9RHOB</name>
<gene>
    <name evidence="6" type="ORF">IQ24_01663</name>
</gene>
<sequence>MNWDDLRVIAAVNKTGSYTRAARLLEVEETTVARRVTRIESTLGIPLFEAKDGVRQPTESCQAILTDLAAMEQAADHISAQLQHQQMPRRNLRLSTIEAIADHFLAPALGELLESQPDLTLLIETTDQVVDMSRWEADLAIRLGRPKHGTFTMRKIGEIRFMLVIPRHAKGEEVTVAAYPDQFLETPEMCELFAIYPPRLVRMKTSNLCLFRRFVECETGVAVLPDFLCRDLMDDPRFEIREMEARRELWLLAQAHLRDDPVTRRIGDWCAALFNRA</sequence>
<keyword evidence="3" id="KW-0238">DNA-binding</keyword>
<dbReference type="SUPFAM" id="SSF46785">
    <property type="entry name" value="Winged helix' DNA-binding domain"/>
    <property type="match status" value="1"/>
</dbReference>
<dbReference type="Gene3D" id="1.10.10.10">
    <property type="entry name" value="Winged helix-like DNA-binding domain superfamily/Winged helix DNA-binding domain"/>
    <property type="match status" value="1"/>
</dbReference>
<dbReference type="InterPro" id="IPR000847">
    <property type="entry name" value="LysR_HTH_N"/>
</dbReference>
<feature type="domain" description="HTH lysR-type" evidence="5">
    <location>
        <begin position="1"/>
        <end position="58"/>
    </location>
</feature>
<dbReference type="PROSITE" id="PS50931">
    <property type="entry name" value="HTH_LYSR"/>
    <property type="match status" value="1"/>
</dbReference>
<dbReference type="RefSeq" id="WP_145397412.1">
    <property type="nucleotide sequence ID" value="NZ_VLKU01000004.1"/>
</dbReference>
<dbReference type="EMBL" id="VLKU01000004">
    <property type="protein sequence ID" value="TWI35154.1"/>
    <property type="molecule type" value="Genomic_DNA"/>
</dbReference>
<protein>
    <submittedName>
        <fullName evidence="6">Transcriptional regulator, LysR family</fullName>
    </submittedName>
</protein>
<dbReference type="InterPro" id="IPR036390">
    <property type="entry name" value="WH_DNA-bd_sf"/>
</dbReference>